<organism evidence="5 6">
    <name type="scientific">Phlebiopsis gigantea (strain 11061_1 CR5-6)</name>
    <name type="common">White-rot fungus</name>
    <name type="synonym">Peniophora gigantea</name>
    <dbReference type="NCBI Taxonomy" id="745531"/>
    <lineage>
        <taxon>Eukaryota</taxon>
        <taxon>Fungi</taxon>
        <taxon>Dikarya</taxon>
        <taxon>Basidiomycota</taxon>
        <taxon>Agaricomycotina</taxon>
        <taxon>Agaricomycetes</taxon>
        <taxon>Polyporales</taxon>
        <taxon>Phanerochaetaceae</taxon>
        <taxon>Phlebiopsis</taxon>
    </lineage>
</organism>
<feature type="non-terminal residue" evidence="5">
    <location>
        <position position="1"/>
    </location>
</feature>
<dbReference type="PROSITE" id="PS51194">
    <property type="entry name" value="HELICASE_CTER"/>
    <property type="match status" value="1"/>
</dbReference>
<protein>
    <recommendedName>
        <fullName evidence="4">Helicase C-terminal domain-containing protein</fullName>
    </recommendedName>
</protein>
<feature type="domain" description="Helicase C-terminal" evidence="4">
    <location>
        <begin position="1"/>
        <end position="119"/>
    </location>
</feature>
<dbReference type="Pfam" id="PF00271">
    <property type="entry name" value="Helicase_C"/>
    <property type="match status" value="1"/>
</dbReference>
<evidence type="ECO:0000256" key="2">
    <source>
        <dbReference type="ARBA" id="ARBA00022801"/>
    </source>
</evidence>
<dbReference type="InterPro" id="IPR001650">
    <property type="entry name" value="Helicase_C-like"/>
</dbReference>
<name>A0A0C3PKB7_PHLG1</name>
<dbReference type="GO" id="GO:0016787">
    <property type="term" value="F:hydrolase activity"/>
    <property type="evidence" value="ECO:0007669"/>
    <property type="project" value="UniProtKB-KW"/>
</dbReference>
<keyword evidence="3" id="KW-0067">ATP-binding</keyword>
<dbReference type="CDD" id="cd18793">
    <property type="entry name" value="SF2_C_SNF"/>
    <property type="match status" value="1"/>
</dbReference>
<dbReference type="STRING" id="745531.A0A0C3PKB7"/>
<dbReference type="SMART" id="SM00490">
    <property type="entry name" value="HELICc"/>
    <property type="match status" value="1"/>
</dbReference>
<dbReference type="GO" id="GO:0005524">
    <property type="term" value="F:ATP binding"/>
    <property type="evidence" value="ECO:0007669"/>
    <property type="project" value="UniProtKB-KW"/>
</dbReference>
<dbReference type="OrthoDB" id="2803763at2759"/>
<keyword evidence="1" id="KW-0547">Nucleotide-binding</keyword>
<dbReference type="InterPro" id="IPR049730">
    <property type="entry name" value="SNF2/RAD54-like_C"/>
</dbReference>
<reference evidence="5 6" key="1">
    <citation type="journal article" date="2014" name="PLoS Genet.">
        <title>Analysis of the Phlebiopsis gigantea genome, transcriptome and secretome provides insight into its pioneer colonization strategies of wood.</title>
        <authorList>
            <person name="Hori C."/>
            <person name="Ishida T."/>
            <person name="Igarashi K."/>
            <person name="Samejima M."/>
            <person name="Suzuki H."/>
            <person name="Master E."/>
            <person name="Ferreira P."/>
            <person name="Ruiz-Duenas F.J."/>
            <person name="Held B."/>
            <person name="Canessa P."/>
            <person name="Larrondo L.F."/>
            <person name="Schmoll M."/>
            <person name="Druzhinina I.S."/>
            <person name="Kubicek C.P."/>
            <person name="Gaskell J.A."/>
            <person name="Kersten P."/>
            <person name="St John F."/>
            <person name="Glasner J."/>
            <person name="Sabat G."/>
            <person name="Splinter BonDurant S."/>
            <person name="Syed K."/>
            <person name="Yadav J."/>
            <person name="Mgbeahuruike A.C."/>
            <person name="Kovalchuk A."/>
            <person name="Asiegbu F.O."/>
            <person name="Lackner G."/>
            <person name="Hoffmeister D."/>
            <person name="Rencoret J."/>
            <person name="Gutierrez A."/>
            <person name="Sun H."/>
            <person name="Lindquist E."/>
            <person name="Barry K."/>
            <person name="Riley R."/>
            <person name="Grigoriev I.V."/>
            <person name="Henrissat B."/>
            <person name="Kues U."/>
            <person name="Berka R.M."/>
            <person name="Martinez A.T."/>
            <person name="Covert S.F."/>
            <person name="Blanchette R.A."/>
            <person name="Cullen D."/>
        </authorList>
    </citation>
    <scope>NUCLEOTIDE SEQUENCE [LARGE SCALE GENOMIC DNA]</scope>
    <source>
        <strain evidence="5 6">11061_1 CR5-6</strain>
    </source>
</reference>
<dbReference type="EMBL" id="KN840511">
    <property type="protein sequence ID" value="KIP06728.1"/>
    <property type="molecule type" value="Genomic_DNA"/>
</dbReference>
<dbReference type="GO" id="GO:0008094">
    <property type="term" value="F:ATP-dependent activity, acting on DNA"/>
    <property type="evidence" value="ECO:0007669"/>
    <property type="project" value="TreeGrafter"/>
</dbReference>
<sequence length="127" mass="14490">SDTGDFTAGERSAVLHHVAKDRQCKVLLMTIQSGGTGLNITSCNNVIVLDPWWNPYLEEQAIGRVHRIGQTKPVHVYRIVAEDTIEMDKMVPVRSFLYFYQVVSIDLPRYCSSRTRRESTSRSCSKR</sequence>
<dbReference type="Gene3D" id="3.40.50.300">
    <property type="entry name" value="P-loop containing nucleotide triphosphate hydrolases"/>
    <property type="match status" value="1"/>
</dbReference>
<dbReference type="GO" id="GO:0005634">
    <property type="term" value="C:nucleus"/>
    <property type="evidence" value="ECO:0007669"/>
    <property type="project" value="TreeGrafter"/>
</dbReference>
<proteinExistence type="predicted"/>
<evidence type="ECO:0000313" key="6">
    <source>
        <dbReference type="Proteomes" id="UP000053257"/>
    </source>
</evidence>
<keyword evidence="6" id="KW-1185">Reference proteome</keyword>
<dbReference type="SUPFAM" id="SSF52540">
    <property type="entry name" value="P-loop containing nucleoside triphosphate hydrolases"/>
    <property type="match status" value="1"/>
</dbReference>
<dbReference type="GO" id="GO:0006281">
    <property type="term" value="P:DNA repair"/>
    <property type="evidence" value="ECO:0007669"/>
    <property type="project" value="TreeGrafter"/>
</dbReference>
<gene>
    <name evidence="5" type="ORF">PHLGIDRAFT_72252</name>
</gene>
<keyword evidence="2" id="KW-0378">Hydrolase</keyword>
<evidence type="ECO:0000256" key="1">
    <source>
        <dbReference type="ARBA" id="ARBA00022741"/>
    </source>
</evidence>
<dbReference type="HOGENOM" id="CLU_1975824_0_0_1"/>
<dbReference type="PANTHER" id="PTHR45626">
    <property type="entry name" value="TRANSCRIPTION TERMINATION FACTOR 2-RELATED"/>
    <property type="match status" value="1"/>
</dbReference>
<dbReference type="AlphaFoldDB" id="A0A0C3PKB7"/>
<accession>A0A0C3PKB7</accession>
<evidence type="ECO:0000256" key="3">
    <source>
        <dbReference type="ARBA" id="ARBA00022840"/>
    </source>
</evidence>
<dbReference type="InterPro" id="IPR050628">
    <property type="entry name" value="SNF2_RAD54_helicase_TF"/>
</dbReference>
<dbReference type="InterPro" id="IPR027417">
    <property type="entry name" value="P-loop_NTPase"/>
</dbReference>
<dbReference type="Proteomes" id="UP000053257">
    <property type="component" value="Unassembled WGS sequence"/>
</dbReference>
<evidence type="ECO:0000259" key="4">
    <source>
        <dbReference type="PROSITE" id="PS51194"/>
    </source>
</evidence>
<evidence type="ECO:0000313" key="5">
    <source>
        <dbReference type="EMBL" id="KIP06728.1"/>
    </source>
</evidence>